<keyword evidence="5" id="KW-0812">Transmembrane</keyword>
<dbReference type="GO" id="GO:0005737">
    <property type="term" value="C:cytoplasm"/>
    <property type="evidence" value="ECO:0007669"/>
    <property type="project" value="TreeGrafter"/>
</dbReference>
<dbReference type="InterPro" id="IPR017441">
    <property type="entry name" value="Protein_kinase_ATP_BS"/>
</dbReference>
<feature type="region of interest" description="Disordered" evidence="4">
    <location>
        <begin position="689"/>
        <end position="797"/>
    </location>
</feature>
<feature type="region of interest" description="Disordered" evidence="4">
    <location>
        <begin position="292"/>
        <end position="336"/>
    </location>
</feature>
<dbReference type="PROSITE" id="PS00108">
    <property type="entry name" value="PROTEIN_KINASE_ST"/>
    <property type="match status" value="1"/>
</dbReference>
<feature type="compositionally biased region" description="Low complexity" evidence="4">
    <location>
        <begin position="730"/>
        <end position="742"/>
    </location>
</feature>
<dbReference type="AlphaFoldDB" id="A0A0K1ENI5"/>
<feature type="region of interest" description="Disordered" evidence="4">
    <location>
        <begin position="439"/>
        <end position="564"/>
    </location>
</feature>
<feature type="domain" description="Protein kinase" evidence="6">
    <location>
        <begin position="19"/>
        <end position="285"/>
    </location>
</feature>
<evidence type="ECO:0000256" key="2">
    <source>
        <dbReference type="ARBA" id="ARBA00022840"/>
    </source>
</evidence>
<keyword evidence="5" id="KW-1133">Transmembrane helix</keyword>
<feature type="compositionally biased region" description="Low complexity" evidence="4">
    <location>
        <begin position="323"/>
        <end position="336"/>
    </location>
</feature>
<dbReference type="GO" id="GO:0005524">
    <property type="term" value="F:ATP binding"/>
    <property type="evidence" value="ECO:0007669"/>
    <property type="project" value="UniProtKB-UniRule"/>
</dbReference>
<feature type="compositionally biased region" description="Low complexity" evidence="4">
    <location>
        <begin position="756"/>
        <end position="770"/>
    </location>
</feature>
<feature type="binding site" evidence="3">
    <location>
        <position position="48"/>
    </location>
    <ligand>
        <name>ATP</name>
        <dbReference type="ChEBI" id="CHEBI:30616"/>
    </ligand>
</feature>
<dbReference type="PROSITE" id="PS00107">
    <property type="entry name" value="PROTEIN_KINASE_ATP"/>
    <property type="match status" value="1"/>
</dbReference>
<dbReference type="KEGG" id="ccro:CMC5_066250"/>
<dbReference type="Gene3D" id="3.30.200.20">
    <property type="entry name" value="Phosphorylase Kinase, domain 1"/>
    <property type="match status" value="1"/>
</dbReference>
<organism evidence="7 8">
    <name type="scientific">Chondromyces crocatus</name>
    <dbReference type="NCBI Taxonomy" id="52"/>
    <lineage>
        <taxon>Bacteria</taxon>
        <taxon>Pseudomonadati</taxon>
        <taxon>Myxococcota</taxon>
        <taxon>Polyangia</taxon>
        <taxon>Polyangiales</taxon>
        <taxon>Polyangiaceae</taxon>
        <taxon>Chondromyces</taxon>
    </lineage>
</organism>
<dbReference type="SMART" id="SM00220">
    <property type="entry name" value="S_TKc"/>
    <property type="match status" value="1"/>
</dbReference>
<feature type="compositionally biased region" description="Gly residues" evidence="4">
    <location>
        <begin position="455"/>
        <end position="469"/>
    </location>
</feature>
<dbReference type="Pfam" id="PF00069">
    <property type="entry name" value="Pkinase"/>
    <property type="match status" value="1"/>
</dbReference>
<dbReference type="GO" id="GO:0004674">
    <property type="term" value="F:protein serine/threonine kinase activity"/>
    <property type="evidence" value="ECO:0007669"/>
    <property type="project" value="InterPro"/>
</dbReference>
<keyword evidence="8" id="KW-1185">Reference proteome</keyword>
<dbReference type="SUPFAM" id="SSF56112">
    <property type="entry name" value="Protein kinase-like (PK-like)"/>
    <property type="match status" value="1"/>
</dbReference>
<keyword evidence="1 3" id="KW-0547">Nucleotide-binding</keyword>
<dbReference type="PANTHER" id="PTHR24348">
    <property type="entry name" value="SERINE/THREONINE-PROTEIN KINASE UNC-51-RELATED"/>
    <property type="match status" value="1"/>
</dbReference>
<dbReference type="STRING" id="52.CMC5_066250"/>
<feature type="compositionally biased region" description="Polar residues" evidence="4">
    <location>
        <begin position="475"/>
        <end position="491"/>
    </location>
</feature>
<dbReference type="PROSITE" id="PS50011">
    <property type="entry name" value="PROTEIN_KINASE_DOM"/>
    <property type="match status" value="1"/>
</dbReference>
<name>A0A0K1ENI5_CHOCO</name>
<dbReference type="Proteomes" id="UP000067626">
    <property type="component" value="Chromosome"/>
</dbReference>
<dbReference type="CDD" id="cd14014">
    <property type="entry name" value="STKc_PknB_like"/>
    <property type="match status" value="1"/>
</dbReference>
<feature type="transmembrane region" description="Helical" evidence="5">
    <location>
        <begin position="661"/>
        <end position="682"/>
    </location>
</feature>
<evidence type="ECO:0000256" key="1">
    <source>
        <dbReference type="ARBA" id="ARBA00022741"/>
    </source>
</evidence>
<feature type="region of interest" description="Disordered" evidence="4">
    <location>
        <begin position="591"/>
        <end position="622"/>
    </location>
</feature>
<evidence type="ECO:0000313" key="7">
    <source>
        <dbReference type="EMBL" id="AKT42399.1"/>
    </source>
</evidence>
<gene>
    <name evidence="7" type="ORF">CMC5_066250</name>
</gene>
<evidence type="ECO:0000313" key="8">
    <source>
        <dbReference type="Proteomes" id="UP000067626"/>
    </source>
</evidence>
<accession>A0A0K1ENI5</accession>
<feature type="compositionally biased region" description="Low complexity" evidence="4">
    <location>
        <begin position="298"/>
        <end position="316"/>
    </location>
</feature>
<keyword evidence="2 3" id="KW-0067">ATP-binding</keyword>
<dbReference type="InterPro" id="IPR045269">
    <property type="entry name" value="Atg1-like"/>
</dbReference>
<evidence type="ECO:0000256" key="3">
    <source>
        <dbReference type="PROSITE-ProRule" id="PRU10141"/>
    </source>
</evidence>
<dbReference type="Gene3D" id="1.10.510.10">
    <property type="entry name" value="Transferase(Phosphotransferase) domain 1"/>
    <property type="match status" value="1"/>
</dbReference>
<keyword evidence="5" id="KW-0472">Membrane</keyword>
<dbReference type="InterPro" id="IPR011009">
    <property type="entry name" value="Kinase-like_dom_sf"/>
</dbReference>
<evidence type="ECO:0000259" key="6">
    <source>
        <dbReference type="PROSITE" id="PS50011"/>
    </source>
</evidence>
<dbReference type="EMBL" id="CP012159">
    <property type="protein sequence ID" value="AKT42399.1"/>
    <property type="molecule type" value="Genomic_DNA"/>
</dbReference>
<proteinExistence type="predicted"/>
<feature type="region of interest" description="Disordered" evidence="4">
    <location>
        <begin position="351"/>
        <end position="376"/>
    </location>
</feature>
<sequence>MPPSSVDLIAPGVLLAGKYRLLRPLGEGAMGSVWAAVNESTSRDVAVKLILRPEPEFRIRLQREAKALGALHHKNIIDVYDIDQTEKGDPFLVMQLLTGETLHDMLRRKRRLEPHEAARIGRDIARALAAAHQVPIIHRDLKPANIFLHQEPGEEGEVVVKVLDFGVAKNLAHSDGMHTAAGGTVGSPLYMSPEQVRAQRDVDHRADLWSLGVVLFEMIAGQRPFDGDAQQVFAKILTGDAPRLDRVVRRIEPGLVDLVQRCLKRKREERPHSAAEVAVALEAFMTPRESTSAGWSNAALGSGPASGPPSGAYAPVSGGGAGSASSSGAAPSRPGSGPYPAYASGPYAAASPVPGLRPSSPSGSYPGVSVPAGGPRSGSGAYPAYGSGPYAAAPAGADVLSLSGELEEVIDEDDAKTIPIRPGMAQAVMQQLAQQRAGQGLPAGGATAVLPRGPQGAGGYGAGGQGGMPGHAAESSPQSGPGAWQQQQYRTGESWPRAGAHPSHPTSDPMRESGPWSAGPGSHGAGAMPMRSPQASSPEIYGGMGGAIPQSASPEGQPAAQGWAQGGTVKLAGNEAQALRGLAAGLQNTAPLHPGAGMGPGPGHPGAPDGATPFPGTMGVHSSAISTTKPLVSAIPQNLPPANQTMGATLFFEEKRKRSRMVAAVVGVLVGLAVAAGALFFITMQSAPERPELTPEQPAQAKDEKPNDTEPVPAQELAPPLPSAAPTGEAAPVPAPSAEPTAIPVATPSAEPSKGASTAALATGATAPATVNKPATASSPAPPRGAGKTQDPCFGKTGFEKKLCENRLKGGK</sequence>
<reference evidence="7 8" key="1">
    <citation type="submission" date="2015-07" db="EMBL/GenBank/DDBJ databases">
        <title>Genome analysis of myxobacterium Chondromyces crocatus Cm c5 reveals a high potential for natural compound synthesis and the genetic basis for the loss of fruiting body formation.</title>
        <authorList>
            <person name="Zaburannyi N."/>
            <person name="Bunk B."/>
            <person name="Maier J."/>
            <person name="Overmann J."/>
            <person name="Mueller R."/>
        </authorList>
    </citation>
    <scope>NUCLEOTIDE SEQUENCE [LARGE SCALE GENOMIC DNA]</scope>
    <source>
        <strain evidence="7 8">Cm c5</strain>
    </source>
</reference>
<evidence type="ECO:0000256" key="4">
    <source>
        <dbReference type="SAM" id="MobiDB-lite"/>
    </source>
</evidence>
<dbReference type="InterPro" id="IPR000719">
    <property type="entry name" value="Prot_kinase_dom"/>
</dbReference>
<dbReference type="InterPro" id="IPR008271">
    <property type="entry name" value="Ser/Thr_kinase_AS"/>
</dbReference>
<evidence type="ECO:0000256" key="5">
    <source>
        <dbReference type="SAM" id="Phobius"/>
    </source>
</evidence>
<protein>
    <recommendedName>
        <fullName evidence="6">Protein kinase domain-containing protein</fullName>
    </recommendedName>
</protein>